<organism evidence="4 5">
    <name type="scientific">Aromia moschata</name>
    <dbReference type="NCBI Taxonomy" id="1265417"/>
    <lineage>
        <taxon>Eukaryota</taxon>
        <taxon>Metazoa</taxon>
        <taxon>Ecdysozoa</taxon>
        <taxon>Arthropoda</taxon>
        <taxon>Hexapoda</taxon>
        <taxon>Insecta</taxon>
        <taxon>Pterygota</taxon>
        <taxon>Neoptera</taxon>
        <taxon>Endopterygota</taxon>
        <taxon>Coleoptera</taxon>
        <taxon>Polyphaga</taxon>
        <taxon>Cucujiformia</taxon>
        <taxon>Chrysomeloidea</taxon>
        <taxon>Cerambycidae</taxon>
        <taxon>Cerambycinae</taxon>
        <taxon>Callichromatini</taxon>
        <taxon>Aromia</taxon>
    </lineage>
</organism>
<comment type="caution">
    <text evidence="4">The sequence shown here is derived from an EMBL/GenBank/DDBJ whole genome shotgun (WGS) entry which is preliminary data.</text>
</comment>
<evidence type="ECO:0000313" key="4">
    <source>
        <dbReference type="EMBL" id="KAJ8957910.1"/>
    </source>
</evidence>
<evidence type="ECO:0000259" key="3">
    <source>
        <dbReference type="Pfam" id="PF21773"/>
    </source>
</evidence>
<dbReference type="Proteomes" id="UP001162162">
    <property type="component" value="Unassembled WGS sequence"/>
</dbReference>
<dbReference type="EMBL" id="JAPWTK010000020">
    <property type="protein sequence ID" value="KAJ8957910.1"/>
    <property type="molecule type" value="Genomic_DNA"/>
</dbReference>
<sequence length="322" mass="38299">MEMRRLQRRHDDNMKLKDFFTVKGQKRIMKDLEEKEIRRRQIARANMQEQLTKYVNLIADIKEFCHEPVLENIARNFLDQEEENFAKFKYVNYLNEEMEELSDRLGRLQLEIGPRLDVFNEQHALHEMWAKQQAETIKDLEDKYDHAKKSARVKEDEFKEVEKKLQTIITGVGKLFGLFKCKNDPLISLLGHNETIHYYNIQLYLEILEANIQKALIGVFYKEKGLLERRKMKPDQLMIREQKGPLVMDPIERIVNTNPCPLCVEHEMVSDVIDELQFAYDKEKIQEKLSARLKLEGAAELNHNVSKCHLPKSREIIQKRYQ</sequence>
<evidence type="ECO:0000256" key="2">
    <source>
        <dbReference type="SAM" id="Coils"/>
    </source>
</evidence>
<protein>
    <recommendedName>
        <fullName evidence="3">ODAD1 central coiled coil region domain-containing protein</fullName>
    </recommendedName>
</protein>
<gene>
    <name evidence="4" type="ORF">NQ318_001907</name>
</gene>
<accession>A0AAV8Z209</accession>
<keyword evidence="1 2" id="KW-0175">Coiled coil</keyword>
<feature type="domain" description="ODAD1 central coiled coil region" evidence="3">
    <location>
        <begin position="1"/>
        <end position="191"/>
    </location>
</feature>
<name>A0AAV8Z209_9CUCU</name>
<keyword evidence="5" id="KW-1185">Reference proteome</keyword>
<feature type="coiled-coil region" evidence="2">
    <location>
        <begin position="91"/>
        <end position="164"/>
    </location>
</feature>
<dbReference type="PANTHER" id="PTHR21694">
    <property type="entry name" value="COILED-COIL DOMAIN-CONTAINING PROTEIN 63"/>
    <property type="match status" value="1"/>
</dbReference>
<dbReference type="InterPro" id="IPR049258">
    <property type="entry name" value="ODAD1_CC"/>
</dbReference>
<dbReference type="Pfam" id="PF21773">
    <property type="entry name" value="ODAD1_CC"/>
    <property type="match status" value="1"/>
</dbReference>
<reference evidence="4" key="1">
    <citation type="journal article" date="2023" name="Insect Mol. Biol.">
        <title>Genome sequencing provides insights into the evolution of gene families encoding plant cell wall-degrading enzymes in longhorned beetles.</title>
        <authorList>
            <person name="Shin N.R."/>
            <person name="Okamura Y."/>
            <person name="Kirsch R."/>
            <person name="Pauchet Y."/>
        </authorList>
    </citation>
    <scope>NUCLEOTIDE SEQUENCE</scope>
    <source>
        <strain evidence="4">AMC_N1</strain>
    </source>
</reference>
<evidence type="ECO:0000256" key="1">
    <source>
        <dbReference type="ARBA" id="ARBA00023054"/>
    </source>
</evidence>
<proteinExistence type="predicted"/>
<dbReference type="AlphaFoldDB" id="A0AAV8Z209"/>
<dbReference type="InterPro" id="IPR051876">
    <property type="entry name" value="ODA-DC/CCD"/>
</dbReference>
<dbReference type="PANTHER" id="PTHR21694:SF18">
    <property type="entry name" value="COILED-COIL DOMAIN-CONTAINING PROTEIN 63"/>
    <property type="match status" value="1"/>
</dbReference>
<evidence type="ECO:0000313" key="5">
    <source>
        <dbReference type="Proteomes" id="UP001162162"/>
    </source>
</evidence>